<dbReference type="PANTHER" id="PTHR16263">
    <property type="entry name" value="TETRATRICOPEPTIDE REPEAT PROTEIN 38"/>
    <property type="match status" value="1"/>
</dbReference>
<gene>
    <name evidence="5" type="ORF">RSO01_40700</name>
</gene>
<dbReference type="Gene3D" id="1.25.40.10">
    <property type="entry name" value="Tetratricopeptide repeat domain"/>
    <property type="match status" value="2"/>
</dbReference>
<dbReference type="RefSeq" id="WP_147151283.1">
    <property type="nucleotide sequence ID" value="NZ_BKAJ01000072.1"/>
</dbReference>
<protein>
    <recommendedName>
        <fullName evidence="2">Tetratricopeptide repeat protein 38</fullName>
    </recommendedName>
</protein>
<dbReference type="InterPro" id="IPR033891">
    <property type="entry name" value="TTC38"/>
</dbReference>
<evidence type="ECO:0000313" key="6">
    <source>
        <dbReference type="Proteomes" id="UP000321058"/>
    </source>
</evidence>
<dbReference type="OrthoDB" id="9815900at2"/>
<evidence type="ECO:0000256" key="3">
    <source>
        <dbReference type="ARBA" id="ARBA00022737"/>
    </source>
</evidence>
<dbReference type="EMBL" id="BKAJ01000072">
    <property type="protein sequence ID" value="GEP56904.1"/>
    <property type="molecule type" value="Genomic_DNA"/>
</dbReference>
<evidence type="ECO:0000256" key="2">
    <source>
        <dbReference type="ARBA" id="ARBA00019992"/>
    </source>
</evidence>
<accession>A0A512NDA3</accession>
<proteinExistence type="inferred from homology"/>
<dbReference type="Proteomes" id="UP000321058">
    <property type="component" value="Unassembled WGS sequence"/>
</dbReference>
<organism evidence="5 6">
    <name type="scientific">Reyranella soli</name>
    <dbReference type="NCBI Taxonomy" id="1230389"/>
    <lineage>
        <taxon>Bacteria</taxon>
        <taxon>Pseudomonadati</taxon>
        <taxon>Pseudomonadota</taxon>
        <taxon>Alphaproteobacteria</taxon>
        <taxon>Hyphomicrobiales</taxon>
        <taxon>Reyranellaceae</taxon>
        <taxon>Reyranella</taxon>
    </lineage>
</organism>
<evidence type="ECO:0000256" key="4">
    <source>
        <dbReference type="ARBA" id="ARBA00022803"/>
    </source>
</evidence>
<comment type="similarity">
    <text evidence="1">Belongs to the TTC38 family.</text>
</comment>
<evidence type="ECO:0000256" key="1">
    <source>
        <dbReference type="ARBA" id="ARBA00005857"/>
    </source>
</evidence>
<evidence type="ECO:0000313" key="5">
    <source>
        <dbReference type="EMBL" id="GEP56904.1"/>
    </source>
</evidence>
<dbReference type="PANTHER" id="PTHR16263:SF4">
    <property type="entry name" value="TETRATRICOPEPTIDE REPEAT PROTEIN 38"/>
    <property type="match status" value="1"/>
</dbReference>
<sequence length="433" mass="45813">MLKDRYDLALTTASAAARDAYVEASGLALTFYPGALEAYDRAIAADPGFALAHAGKAQVLLRQGDVQGARAALAAAKDLAAGVSEREASHIAFFDLVFAGEIEAALSALYAHLAAWPRDALVVASAANPNGLIGGSGQLGQKQRIAALMDSLAPAYGDDFWFVSYHAMSLSEDGQLALARKKIEQSVAANPNNAHGAHGVAHICYESGDLETARAFLSSWLATYPREGFFHGHLSWHLSLFEIQAGNWTEASRLYRDAIALDRHSGGPQQKVSDGAAFLWRAELAGHPRDAEAWRALHAFARQALPRPGNGLADLHVVLAQAVMQDESSADARARQIEALAQAGRYPSGSYLPALARGFAAFEGGDYSGAIEALAPLAGQNERIGGSRAQHDLIDFTLLSACLRANRMDDARKLLGVRRPGASGVPVLGVAAL</sequence>
<keyword evidence="3" id="KW-0677">Repeat</keyword>
<dbReference type="Pfam" id="PF13432">
    <property type="entry name" value="TPR_16"/>
    <property type="match status" value="2"/>
</dbReference>
<dbReference type="AlphaFoldDB" id="A0A512NDA3"/>
<keyword evidence="4" id="KW-0802">TPR repeat</keyword>
<dbReference type="SUPFAM" id="SSF48452">
    <property type="entry name" value="TPR-like"/>
    <property type="match status" value="1"/>
</dbReference>
<reference evidence="5 6" key="1">
    <citation type="submission" date="2019-07" db="EMBL/GenBank/DDBJ databases">
        <title>Whole genome shotgun sequence of Reyranella soli NBRC 108950.</title>
        <authorList>
            <person name="Hosoyama A."/>
            <person name="Uohara A."/>
            <person name="Ohji S."/>
            <person name="Ichikawa N."/>
        </authorList>
    </citation>
    <scope>NUCLEOTIDE SEQUENCE [LARGE SCALE GENOMIC DNA]</scope>
    <source>
        <strain evidence="5 6">NBRC 108950</strain>
    </source>
</reference>
<name>A0A512NDA3_9HYPH</name>
<comment type="caution">
    <text evidence="5">The sequence shown here is derived from an EMBL/GenBank/DDBJ whole genome shotgun (WGS) entry which is preliminary data.</text>
</comment>
<keyword evidence="6" id="KW-1185">Reference proteome</keyword>
<dbReference type="InterPro" id="IPR011990">
    <property type="entry name" value="TPR-like_helical_dom_sf"/>
</dbReference>